<gene>
    <name evidence="1" type="ORF">KSX_90580</name>
</gene>
<comment type="caution">
    <text evidence="1">The sequence shown here is derived from an EMBL/GenBank/DDBJ whole genome shotgun (WGS) entry which is preliminary data.</text>
</comment>
<sequence>MPNEEERERELEAFRERLADIVDWSTAHYDSGTVLIHTWPFIILSNASRYTTCSYFPIR</sequence>
<evidence type="ECO:0000313" key="2">
    <source>
        <dbReference type="Proteomes" id="UP000612362"/>
    </source>
</evidence>
<evidence type="ECO:0000313" key="1">
    <source>
        <dbReference type="EMBL" id="GHO50895.1"/>
    </source>
</evidence>
<reference evidence="1" key="1">
    <citation type="submission" date="2020-10" db="EMBL/GenBank/DDBJ databases">
        <title>Taxonomic study of unclassified bacteria belonging to the class Ktedonobacteria.</title>
        <authorList>
            <person name="Yabe S."/>
            <person name="Wang C.M."/>
            <person name="Zheng Y."/>
            <person name="Sakai Y."/>
            <person name="Cavaletti L."/>
            <person name="Monciardini P."/>
            <person name="Donadio S."/>
        </authorList>
    </citation>
    <scope>NUCLEOTIDE SEQUENCE</scope>
    <source>
        <strain evidence="1">SOSP1-1</strain>
    </source>
</reference>
<dbReference type="AlphaFoldDB" id="A0A8J3ICX7"/>
<dbReference type="Proteomes" id="UP000612362">
    <property type="component" value="Unassembled WGS sequence"/>
</dbReference>
<name>A0A8J3ICX7_9CHLR</name>
<protein>
    <submittedName>
        <fullName evidence="1">Uncharacterized protein</fullName>
    </submittedName>
</protein>
<organism evidence="1 2">
    <name type="scientific">Ktedonospora formicarum</name>
    <dbReference type="NCBI Taxonomy" id="2778364"/>
    <lineage>
        <taxon>Bacteria</taxon>
        <taxon>Bacillati</taxon>
        <taxon>Chloroflexota</taxon>
        <taxon>Ktedonobacteria</taxon>
        <taxon>Ktedonobacterales</taxon>
        <taxon>Ktedonobacteraceae</taxon>
        <taxon>Ktedonospora</taxon>
    </lineage>
</organism>
<keyword evidence="2" id="KW-1185">Reference proteome</keyword>
<proteinExistence type="predicted"/>
<accession>A0A8J3ICX7</accession>
<dbReference type="EMBL" id="BNJF01000009">
    <property type="protein sequence ID" value="GHO50895.1"/>
    <property type="molecule type" value="Genomic_DNA"/>
</dbReference>